<dbReference type="CDD" id="cd00082">
    <property type="entry name" value="HisKA"/>
    <property type="match status" value="1"/>
</dbReference>
<dbReference type="GO" id="GO:0000155">
    <property type="term" value="F:phosphorelay sensor kinase activity"/>
    <property type="evidence" value="ECO:0007669"/>
    <property type="project" value="InterPro"/>
</dbReference>
<dbReference type="InterPro" id="IPR013655">
    <property type="entry name" value="PAS_fold_3"/>
</dbReference>
<evidence type="ECO:0000313" key="10">
    <source>
        <dbReference type="EMBL" id="ADV44056.1"/>
    </source>
</evidence>
<dbReference type="Gene3D" id="3.30.565.10">
    <property type="entry name" value="Histidine kinase-like ATPase, C-terminal domain"/>
    <property type="match status" value="1"/>
</dbReference>
<keyword evidence="4" id="KW-0808">Transferase</keyword>
<dbReference type="Pfam" id="PF00512">
    <property type="entry name" value="HisKA"/>
    <property type="match status" value="1"/>
</dbReference>
<dbReference type="EMBL" id="CP002352">
    <property type="protein sequence ID" value="ADV44056.1"/>
    <property type="molecule type" value="Genomic_DNA"/>
</dbReference>
<dbReference type="SUPFAM" id="SSF47384">
    <property type="entry name" value="Homodimeric domain of signal transducing histidine kinase"/>
    <property type="match status" value="1"/>
</dbReference>
<dbReference type="SUPFAM" id="SSF55874">
    <property type="entry name" value="ATPase domain of HSP90 chaperone/DNA topoisomerase II/histidine kinase"/>
    <property type="match status" value="1"/>
</dbReference>
<keyword evidence="7" id="KW-0472">Membrane</keyword>
<sequence>MKKFLLPILLGLAVTLSCTLSAAERTYDILLIQSYTDRTPFHALLTKGLKDGLSKGGVKANITTEYINADYWSYVSECVIMRRICERARGRHTDLIVTVGDEAFYDLMTCGDSLGHRLPVIVSGIKYPNEKLMEHLPNVAGFTAKTDFKGLLYEIKRIFPNRKEIICLSDSALLSYRGTKKLEDDWLLFQQENPEYTFLKKNVQTQAPTAIISSICYGYNAYNRVVIAPKWSPFLSFIGKNSKAPVFTGQNLALTNGVFCAYDVVPSEGTCAAGKLAARILQGKVAVSSCGIVNLDGTFLYDYKQLDFFRVDSSIADGHGIIMNIPFNERYGIWLILFYSIIVVVLVILVIWLIRSNRKEARRRIQAQTRLLIQARLVEQRNEFDDIFCSIRDGLISYDTDLRIHFVNHSLMLMLGLSPETHTARFYEGQIAGSIFHIYVDGEDILTDLLKNACELQKAVPIPANAFMRENVQGIYFPVSGEVVPVFAKGRMTGMALVCRNISEEERQKRFFNMAIEESSVYPWQYDMSQQCFVFPAGLFHRLGHRGSVETMTLEDVRDIVHPNDREATHAIFAAILQGHMEKPRMSFRVRKADGGYEWWEFRFTIYNGLTEDDPYMVLGVAQSIQRYKDTEDALITARDHAMQADKLKSAFLANMSHEIRTPLNAIVGFSDLLKDLNAFSKEEVQEFVGLINTNCTLLLALINDILDLSRIEAGTMEFNLAEFNLNYIMQDIYDSQYLSMPQGVELRIECPVEEGKSIHTDIVRLKQVVNNLVNNAKKFTVQGSITIGYTVDEPEYTTVYVEDTGKGIPEEAAKHIFERFYKVDNFVQGAGLGLSICQTIVEHLRGTISVFSQVGRGTRFEVRMPDVNE</sequence>
<feature type="signal peptide" evidence="8">
    <location>
        <begin position="1"/>
        <end position="22"/>
    </location>
</feature>
<feature type="transmembrane region" description="Helical" evidence="7">
    <location>
        <begin position="331"/>
        <end position="354"/>
    </location>
</feature>
<dbReference type="InterPro" id="IPR035965">
    <property type="entry name" value="PAS-like_dom_sf"/>
</dbReference>
<dbReference type="InterPro" id="IPR036097">
    <property type="entry name" value="HisK_dim/P_sf"/>
</dbReference>
<dbReference type="Gene3D" id="1.10.287.130">
    <property type="match status" value="1"/>
</dbReference>
<dbReference type="InterPro" id="IPR003594">
    <property type="entry name" value="HATPase_dom"/>
</dbReference>
<keyword evidence="3" id="KW-0597">Phosphoprotein</keyword>
<evidence type="ECO:0000259" key="9">
    <source>
        <dbReference type="PROSITE" id="PS50109"/>
    </source>
</evidence>
<dbReference type="InterPro" id="IPR036890">
    <property type="entry name" value="HATPase_C_sf"/>
</dbReference>
<dbReference type="EC" id="2.7.13.3" evidence="2"/>
<dbReference type="Proteomes" id="UP000008630">
    <property type="component" value="Chromosome"/>
</dbReference>
<dbReference type="PANTHER" id="PTHR43711">
    <property type="entry name" value="TWO-COMPONENT HISTIDINE KINASE"/>
    <property type="match status" value="1"/>
</dbReference>
<dbReference type="PANTHER" id="PTHR43711:SF31">
    <property type="entry name" value="HISTIDINE KINASE"/>
    <property type="match status" value="1"/>
</dbReference>
<dbReference type="FunFam" id="1.10.287.130:FF:000001">
    <property type="entry name" value="Two-component sensor histidine kinase"/>
    <property type="match status" value="1"/>
</dbReference>
<organism evidence="10 11">
    <name type="scientific">Bacteroides helcogenes (strain ATCC 35417 / DSM 20613 / JCM 6297 / CCUG 15421 / P 36-108)</name>
    <dbReference type="NCBI Taxonomy" id="693979"/>
    <lineage>
        <taxon>Bacteria</taxon>
        <taxon>Pseudomonadati</taxon>
        <taxon>Bacteroidota</taxon>
        <taxon>Bacteroidia</taxon>
        <taxon>Bacteroidales</taxon>
        <taxon>Bacteroidaceae</taxon>
        <taxon>Bacteroides</taxon>
    </lineage>
</organism>
<dbReference type="KEGG" id="bhl:Bache_2085"/>
<dbReference type="eggNOG" id="COG2205">
    <property type="taxonomic scope" value="Bacteria"/>
</dbReference>
<evidence type="ECO:0000313" key="11">
    <source>
        <dbReference type="Proteomes" id="UP000008630"/>
    </source>
</evidence>
<keyword evidence="8" id="KW-0732">Signal</keyword>
<keyword evidence="11" id="KW-1185">Reference proteome</keyword>
<dbReference type="AlphaFoldDB" id="E6SRF3"/>
<dbReference type="SUPFAM" id="SSF55785">
    <property type="entry name" value="PYP-like sensor domain (PAS domain)"/>
    <property type="match status" value="2"/>
</dbReference>
<keyword evidence="6" id="KW-0902">Two-component regulatory system</keyword>
<comment type="catalytic activity">
    <reaction evidence="1">
        <text>ATP + protein L-histidine = ADP + protein N-phospho-L-histidine.</text>
        <dbReference type="EC" id="2.7.13.3"/>
    </reaction>
</comment>
<dbReference type="Gene3D" id="3.30.450.20">
    <property type="entry name" value="PAS domain"/>
    <property type="match status" value="2"/>
</dbReference>
<dbReference type="PROSITE" id="PS50109">
    <property type="entry name" value="HIS_KIN"/>
    <property type="match status" value="1"/>
</dbReference>
<dbReference type="PRINTS" id="PR00344">
    <property type="entry name" value="BCTRLSENSOR"/>
</dbReference>
<evidence type="ECO:0000256" key="5">
    <source>
        <dbReference type="ARBA" id="ARBA00022777"/>
    </source>
</evidence>
<dbReference type="SMART" id="SM00388">
    <property type="entry name" value="HisKA"/>
    <property type="match status" value="1"/>
</dbReference>
<evidence type="ECO:0000256" key="4">
    <source>
        <dbReference type="ARBA" id="ARBA00022679"/>
    </source>
</evidence>
<dbReference type="Pfam" id="PF02518">
    <property type="entry name" value="HATPase_c"/>
    <property type="match status" value="1"/>
</dbReference>
<dbReference type="InterPro" id="IPR003661">
    <property type="entry name" value="HisK_dim/P_dom"/>
</dbReference>
<reference evidence="10 11" key="2">
    <citation type="journal article" date="2011" name="Stand. Genomic Sci.">
        <title>Complete genome sequence of Bacteroides helcogenes type strain (P 36-108).</title>
        <authorList>
            <person name="Pati A."/>
            <person name="Gronow S."/>
            <person name="Zeytun A."/>
            <person name="Lapidus A."/>
            <person name="Nolan M."/>
            <person name="Hammon N."/>
            <person name="Deshpande S."/>
            <person name="Cheng J.F."/>
            <person name="Tapia R."/>
            <person name="Han C."/>
            <person name="Goodwin L."/>
            <person name="Pitluck S."/>
            <person name="Liolios K."/>
            <person name="Pagani I."/>
            <person name="Ivanova N."/>
            <person name="Mavromatis K."/>
            <person name="Chen A."/>
            <person name="Palaniappan K."/>
            <person name="Land M."/>
            <person name="Hauser L."/>
            <person name="Chang Y.J."/>
            <person name="Jeffries C.D."/>
            <person name="Detter J.C."/>
            <person name="Brambilla E."/>
            <person name="Rohde M."/>
            <person name="Goker M."/>
            <person name="Woyke T."/>
            <person name="Bristow J."/>
            <person name="Eisen J.A."/>
            <person name="Markowitz V."/>
            <person name="Hugenholtz P."/>
            <person name="Kyrpides N.C."/>
            <person name="Klenk H.P."/>
            <person name="Lucas S."/>
        </authorList>
    </citation>
    <scope>NUCLEOTIDE SEQUENCE [LARGE SCALE GENOMIC DNA]</scope>
    <source>
        <strain evidence="11">ATCC 35417 / DSM 20613 / JCM 6297 / CCUG 15421 / P 36-108</strain>
    </source>
</reference>
<keyword evidence="7" id="KW-0812">Transmembrane</keyword>
<name>E6SRF3_BACT6</name>
<keyword evidence="7" id="KW-1133">Transmembrane helix</keyword>
<dbReference type="InterPro" id="IPR050736">
    <property type="entry name" value="Sensor_HK_Regulatory"/>
</dbReference>
<evidence type="ECO:0000256" key="2">
    <source>
        <dbReference type="ARBA" id="ARBA00012438"/>
    </source>
</evidence>
<evidence type="ECO:0000256" key="8">
    <source>
        <dbReference type="SAM" id="SignalP"/>
    </source>
</evidence>
<dbReference type="HOGENOM" id="CLU_000445_38_3_10"/>
<feature type="chain" id="PRO_5003211494" description="histidine kinase" evidence="8">
    <location>
        <begin position="23"/>
        <end position="870"/>
    </location>
</feature>
<evidence type="ECO:0000256" key="1">
    <source>
        <dbReference type="ARBA" id="ARBA00000085"/>
    </source>
</evidence>
<dbReference type="InterPro" id="IPR005467">
    <property type="entry name" value="His_kinase_dom"/>
</dbReference>
<dbReference type="PROSITE" id="PS51257">
    <property type="entry name" value="PROKAR_LIPOPROTEIN"/>
    <property type="match status" value="1"/>
</dbReference>
<proteinExistence type="predicted"/>
<dbReference type="SMART" id="SM00387">
    <property type="entry name" value="HATPase_c"/>
    <property type="match status" value="1"/>
</dbReference>
<gene>
    <name evidence="10" type="ordered locus">Bache_2085</name>
</gene>
<evidence type="ECO:0000256" key="6">
    <source>
        <dbReference type="ARBA" id="ARBA00023012"/>
    </source>
</evidence>
<protein>
    <recommendedName>
        <fullName evidence="2">histidine kinase</fullName>
        <ecNumber evidence="2">2.7.13.3</ecNumber>
    </recommendedName>
</protein>
<evidence type="ECO:0000256" key="7">
    <source>
        <dbReference type="SAM" id="Phobius"/>
    </source>
</evidence>
<evidence type="ECO:0000256" key="3">
    <source>
        <dbReference type="ARBA" id="ARBA00022553"/>
    </source>
</evidence>
<dbReference type="OrthoDB" id="9796457at2"/>
<dbReference type="RefSeq" id="WP_013547649.1">
    <property type="nucleotide sequence ID" value="NC_014933.1"/>
</dbReference>
<dbReference type="InterPro" id="IPR004358">
    <property type="entry name" value="Sig_transdc_His_kin-like_C"/>
</dbReference>
<feature type="domain" description="Histidine kinase" evidence="9">
    <location>
        <begin position="655"/>
        <end position="869"/>
    </location>
</feature>
<dbReference type="Pfam" id="PF08447">
    <property type="entry name" value="PAS_3"/>
    <property type="match status" value="1"/>
</dbReference>
<dbReference type="STRING" id="693979.Bache_2085"/>
<accession>E6SRF3</accession>
<dbReference type="eggNOG" id="COG2984">
    <property type="taxonomic scope" value="Bacteria"/>
</dbReference>
<dbReference type="Gene3D" id="3.40.50.2300">
    <property type="match status" value="2"/>
</dbReference>
<keyword evidence="5 10" id="KW-0418">Kinase</keyword>
<dbReference type="PATRIC" id="fig|693979.3.peg.2195"/>
<reference key="1">
    <citation type="submission" date="2010-11" db="EMBL/GenBank/DDBJ databases">
        <title>The complete genome of Bacteroides helcogenes P 36-108.</title>
        <authorList>
            <consortium name="US DOE Joint Genome Institute (JGI-PGF)"/>
            <person name="Lucas S."/>
            <person name="Copeland A."/>
            <person name="Lapidus A."/>
            <person name="Bruce D."/>
            <person name="Goodwin L."/>
            <person name="Pitluck S."/>
            <person name="Kyrpides N."/>
            <person name="Mavromatis K."/>
            <person name="Ivanova N."/>
            <person name="Zeytun A."/>
            <person name="Brettin T."/>
            <person name="Detter J.C."/>
            <person name="Tapia R."/>
            <person name="Han C."/>
            <person name="Land M."/>
            <person name="Hauser L."/>
            <person name="Markowitz V."/>
            <person name="Cheng J.-F."/>
            <person name="Hugenholtz P."/>
            <person name="Woyke T."/>
            <person name="Wu D."/>
            <person name="Gronow S."/>
            <person name="Wellnitz S."/>
            <person name="Brambilla E."/>
            <person name="Klenk H.-P."/>
            <person name="Eisen J.A."/>
        </authorList>
    </citation>
    <scope>NUCLEOTIDE SEQUENCE</scope>
    <source>
        <strain>P 36-108</strain>
    </source>
</reference>